<feature type="transmembrane region" description="Helical" evidence="1">
    <location>
        <begin position="44"/>
        <end position="66"/>
    </location>
</feature>
<geneLocation type="plasmid" evidence="4">
    <name>II</name>
</geneLocation>
<dbReference type="InterPro" id="IPR029045">
    <property type="entry name" value="ClpP/crotonase-like_dom_sf"/>
</dbReference>
<dbReference type="Pfam" id="PF00574">
    <property type="entry name" value="CLP_protease"/>
    <property type="match status" value="1"/>
</dbReference>
<dbReference type="SUPFAM" id="SSF52096">
    <property type="entry name" value="ClpP/crotonase"/>
    <property type="match status" value="1"/>
</dbReference>
<feature type="domain" description="Lysozyme inhibitor LprI-like N-terminal" evidence="2">
    <location>
        <begin position="262"/>
        <end position="325"/>
    </location>
</feature>
<evidence type="ECO:0000313" key="5">
    <source>
        <dbReference type="Proteomes" id="UP000255505"/>
    </source>
</evidence>
<evidence type="ECO:0000313" key="3">
    <source>
        <dbReference type="EMBL" id="SPK69885.1"/>
    </source>
</evidence>
<proteinExistence type="predicted"/>
<dbReference type="InterPro" id="IPR023562">
    <property type="entry name" value="ClpP/TepA"/>
</dbReference>
<keyword evidence="4" id="KW-0614">Plasmid</keyword>
<sequence length="329" mass="36090">MVLPADVLSRKLEASSFSSGQSCLRSTERSAARPAVARSLGPRLLFWVVFTVLMFPGVVLAMDFTIYHQPQINLKMVIGEGTIRDGDARKFLAVAGTADRDEEGLVILVLNSPGGNVEAAFRLVDAMDKVRVYTTVPDNARCASACASILFASGERRSVVGTGLLGFHSCYRRGGGDIYAADSLCNEIIAANAMQRGISHAAINRFVKRYGARDMAWVGRNVACKSLEGLCRPGLLETQDDSRAALMHSLACSKLITVPARLICGDTELARVDQTLAGIYDQKLNASADKRRLREDQRAWLRNSRNKCSDKACLLRSYDLRINELRLMR</sequence>
<dbReference type="Proteomes" id="UP000255505">
    <property type="component" value="Unassembled WGS sequence"/>
</dbReference>
<dbReference type="Gene3D" id="3.90.226.10">
    <property type="entry name" value="2-enoyl-CoA Hydratase, Chain A, domain 1"/>
    <property type="match status" value="1"/>
</dbReference>
<dbReference type="AlphaFoldDB" id="A0A375I9J5"/>
<dbReference type="EMBL" id="OOEF01000001">
    <property type="protein sequence ID" value="SPK69885.1"/>
    <property type="molecule type" value="Genomic_DNA"/>
</dbReference>
<dbReference type="Pfam" id="PF07007">
    <property type="entry name" value="LprI"/>
    <property type="match status" value="1"/>
</dbReference>
<dbReference type="EMBL" id="LT991977">
    <property type="protein sequence ID" value="SPK74706.1"/>
    <property type="molecule type" value="Genomic_DNA"/>
</dbReference>
<dbReference type="Proteomes" id="UP000255505">
    <property type="component" value="Plasmid II"/>
</dbReference>
<keyword evidence="1" id="KW-1133">Transmembrane helix</keyword>
<evidence type="ECO:0000259" key="2">
    <source>
        <dbReference type="Pfam" id="PF07007"/>
    </source>
</evidence>
<keyword evidence="1" id="KW-0812">Transmembrane</keyword>
<dbReference type="InterPro" id="IPR009739">
    <property type="entry name" value="LprI-like_N"/>
</dbReference>
<accession>A0A375I9J5</accession>
<dbReference type="RefSeq" id="WP_115664229.1">
    <property type="nucleotide sequence ID" value="NZ_LT991977.1"/>
</dbReference>
<organism evidence="3 5">
    <name type="scientific">Cupriavidus taiwanensis</name>
    <dbReference type="NCBI Taxonomy" id="164546"/>
    <lineage>
        <taxon>Bacteria</taxon>
        <taxon>Pseudomonadati</taxon>
        <taxon>Pseudomonadota</taxon>
        <taxon>Betaproteobacteria</taxon>
        <taxon>Burkholderiales</taxon>
        <taxon>Burkholderiaceae</taxon>
        <taxon>Cupriavidus</taxon>
    </lineage>
</organism>
<gene>
    <name evidence="4" type="ORF">CT19425_MP20416</name>
    <name evidence="3" type="ORF">CT19425_U10006</name>
</gene>
<protein>
    <recommendedName>
        <fullName evidence="2">Lysozyme inhibitor LprI-like N-terminal domain-containing protein</fullName>
    </recommendedName>
</protein>
<evidence type="ECO:0000313" key="4">
    <source>
        <dbReference type="EMBL" id="SPK74706.1"/>
    </source>
</evidence>
<name>A0A375I9J5_9BURK</name>
<keyword evidence="1" id="KW-0472">Membrane</keyword>
<evidence type="ECO:0000256" key="1">
    <source>
        <dbReference type="SAM" id="Phobius"/>
    </source>
</evidence>
<reference evidence="3 5" key="1">
    <citation type="submission" date="2018-01" db="EMBL/GenBank/DDBJ databases">
        <authorList>
            <person name="Gaut B.S."/>
            <person name="Morton B.R."/>
            <person name="Clegg M.T."/>
            <person name="Duvall M.R."/>
        </authorList>
    </citation>
    <scope>NUCLEOTIDE SEQUENCE [LARGE SCALE GENOMIC DNA]</scope>
    <source>
        <strain evidence="3">Cupriavidus taiwanensis LMG 19425</strain>
        <plasmid evidence="5">Plasmid ii</plasmid>
    </source>
</reference>